<gene>
    <name evidence="2" type="ORF">ACFFFR_06080</name>
</gene>
<dbReference type="PANTHER" id="PTHR39673">
    <property type="entry name" value="TUNGSTEN FORMYLMETHANOFURAN DEHYDROGENASE, SUBUNIT C (FWDC)"/>
    <property type="match status" value="1"/>
</dbReference>
<evidence type="ECO:0000313" key="3">
    <source>
        <dbReference type="Proteomes" id="UP001589862"/>
    </source>
</evidence>
<dbReference type="RefSeq" id="WP_377458738.1">
    <property type="nucleotide sequence ID" value="NZ_JBHLUB010000027.1"/>
</dbReference>
<dbReference type="InterPro" id="IPR036485">
    <property type="entry name" value="Glu_synth_asu_C_sf"/>
</dbReference>
<keyword evidence="3" id="KW-1185">Reference proteome</keyword>
<protein>
    <submittedName>
        <fullName evidence="2">Protein glxC</fullName>
    </submittedName>
</protein>
<proteinExistence type="predicted"/>
<sequence>MEVKSGQQRQTSSDQLVLDLNEITLRELNNRLRELEDGANVTIENPRGQHSICVGQLKRLNVTVNGHAGYFLGGLCDGPDITVNGSVGVACGENLMRGTIRVHGNASSNGGASAHGGTIIIDGDASSRTGISLKGGTIAVAGDIGHMSAFMAQAGTILVGGNAGYALGDSLYEAVIYVQGSIDSFGADAREEDMTEDDVAKVRELVELTGFDHIDPENVKRVASAKTLYHFDALKGQEY</sequence>
<accession>A0ABV6PA05</accession>
<dbReference type="PIRSF" id="PIRSF006519">
    <property type="entry name" value="GOGAT_dom3"/>
    <property type="match status" value="1"/>
</dbReference>
<dbReference type="EMBL" id="JBHLUB010000027">
    <property type="protein sequence ID" value="MFC0581950.1"/>
    <property type="molecule type" value="Genomic_DNA"/>
</dbReference>
<keyword evidence="1" id="KW-0175">Coiled coil</keyword>
<organism evidence="2 3">
    <name type="scientific">Micrococcoides hystricis</name>
    <dbReference type="NCBI Taxonomy" id="1572761"/>
    <lineage>
        <taxon>Bacteria</taxon>
        <taxon>Bacillati</taxon>
        <taxon>Actinomycetota</taxon>
        <taxon>Actinomycetes</taxon>
        <taxon>Micrococcales</taxon>
        <taxon>Micrococcaceae</taxon>
        <taxon>Micrococcoides</taxon>
    </lineage>
</organism>
<reference evidence="2 3" key="1">
    <citation type="submission" date="2024-09" db="EMBL/GenBank/DDBJ databases">
        <authorList>
            <person name="Sun Q."/>
            <person name="Mori K."/>
        </authorList>
    </citation>
    <scope>NUCLEOTIDE SEQUENCE [LARGE SCALE GENOMIC DNA]</scope>
    <source>
        <strain evidence="2 3">NCAIM B.02604</strain>
    </source>
</reference>
<dbReference type="SUPFAM" id="SSF69336">
    <property type="entry name" value="Alpha subunit of glutamate synthase, C-terminal domain"/>
    <property type="match status" value="1"/>
</dbReference>
<dbReference type="Gene3D" id="2.160.20.60">
    <property type="entry name" value="Glutamate synthase, alpha subunit, C-terminal domain"/>
    <property type="match status" value="1"/>
</dbReference>
<evidence type="ECO:0000313" key="2">
    <source>
        <dbReference type="EMBL" id="MFC0581950.1"/>
    </source>
</evidence>
<comment type="caution">
    <text evidence="2">The sequence shown here is derived from an EMBL/GenBank/DDBJ whole genome shotgun (WGS) entry which is preliminary data.</text>
</comment>
<dbReference type="CDD" id="cd00504">
    <property type="entry name" value="GXGXG"/>
    <property type="match status" value="1"/>
</dbReference>
<feature type="coiled-coil region" evidence="1">
    <location>
        <begin position="18"/>
        <end position="45"/>
    </location>
</feature>
<evidence type="ECO:0000256" key="1">
    <source>
        <dbReference type="SAM" id="Coils"/>
    </source>
</evidence>
<dbReference type="PANTHER" id="PTHR39673:SF5">
    <property type="entry name" value="TUNGSTEN-CONTAINING FORMYLMETHANOFURAN DEHYDROGENASE 2 SUBUNIT C"/>
    <property type="match status" value="1"/>
</dbReference>
<dbReference type="Proteomes" id="UP001589862">
    <property type="component" value="Unassembled WGS sequence"/>
</dbReference>
<name>A0ABV6PA05_9MICC</name>
<dbReference type="InterPro" id="IPR012061">
    <property type="entry name" value="Glu_synth_lsu_3"/>
</dbReference>